<feature type="domain" description="6-phosphogluconate dehydrogenase NADP-binding" evidence="5">
    <location>
        <begin position="12"/>
        <end position="171"/>
    </location>
</feature>
<feature type="active site" evidence="4">
    <location>
        <position position="180"/>
    </location>
</feature>
<dbReference type="PIRSF" id="PIRSF000103">
    <property type="entry name" value="HIBADH"/>
    <property type="match status" value="1"/>
</dbReference>
<dbReference type="InterPro" id="IPR013328">
    <property type="entry name" value="6PGD_dom2"/>
</dbReference>
<comment type="caution">
    <text evidence="7">The sequence shown here is derived from an EMBL/GenBank/DDBJ whole genome shotgun (WGS) entry which is preliminary data.</text>
</comment>
<protein>
    <submittedName>
        <fullName evidence="7">2-hydroxy-3-oxopropionate reductase</fullName>
        <ecNumber evidence="7">1.1.1.60</ecNumber>
    </submittedName>
</protein>
<dbReference type="Proteomes" id="UP000523007">
    <property type="component" value="Unassembled WGS sequence"/>
</dbReference>
<dbReference type="PROSITE" id="PS00895">
    <property type="entry name" value="3_HYDROXYISOBUT_DH"/>
    <property type="match status" value="1"/>
</dbReference>
<evidence type="ECO:0000259" key="6">
    <source>
        <dbReference type="Pfam" id="PF14833"/>
    </source>
</evidence>
<dbReference type="InterPro" id="IPR029154">
    <property type="entry name" value="HIBADH-like_NADP-bd"/>
</dbReference>
<dbReference type="EMBL" id="JACHJT010000001">
    <property type="protein sequence ID" value="MBB4929521.1"/>
    <property type="molecule type" value="Genomic_DNA"/>
</dbReference>
<dbReference type="Gene3D" id="3.40.50.720">
    <property type="entry name" value="NAD(P)-binding Rossmann-like Domain"/>
    <property type="match status" value="1"/>
</dbReference>
<reference evidence="7 8" key="1">
    <citation type="submission" date="2020-08" db="EMBL/GenBank/DDBJ databases">
        <title>Sequencing the genomes of 1000 actinobacteria strains.</title>
        <authorList>
            <person name="Klenk H.-P."/>
        </authorList>
    </citation>
    <scope>NUCLEOTIDE SEQUENCE [LARGE SCALE GENOMIC DNA]</scope>
    <source>
        <strain evidence="7 8">DSM 102030</strain>
    </source>
</reference>
<evidence type="ECO:0000256" key="4">
    <source>
        <dbReference type="PIRSR" id="PIRSR000103-1"/>
    </source>
</evidence>
<keyword evidence="3" id="KW-0520">NAD</keyword>
<evidence type="ECO:0000256" key="1">
    <source>
        <dbReference type="ARBA" id="ARBA00009080"/>
    </source>
</evidence>
<dbReference type="SUPFAM" id="SSF51735">
    <property type="entry name" value="NAD(P)-binding Rossmann-fold domains"/>
    <property type="match status" value="1"/>
</dbReference>
<proteinExistence type="inferred from homology"/>
<evidence type="ECO:0000259" key="5">
    <source>
        <dbReference type="Pfam" id="PF03446"/>
    </source>
</evidence>
<dbReference type="AlphaFoldDB" id="A0A7W7W0D7"/>
<dbReference type="PANTHER" id="PTHR43060">
    <property type="entry name" value="3-HYDROXYISOBUTYRATE DEHYDROGENASE-LIKE 1, MITOCHONDRIAL-RELATED"/>
    <property type="match status" value="1"/>
</dbReference>
<dbReference type="GO" id="GO:0050661">
    <property type="term" value="F:NADP binding"/>
    <property type="evidence" value="ECO:0007669"/>
    <property type="project" value="InterPro"/>
</dbReference>
<dbReference type="InterPro" id="IPR002204">
    <property type="entry name" value="3-OH-isobutyrate_DH-rel_CS"/>
</dbReference>
<dbReference type="InterPro" id="IPR006398">
    <property type="entry name" value="Tartro_sem_red"/>
</dbReference>
<dbReference type="InterPro" id="IPR015815">
    <property type="entry name" value="HIBADH-related"/>
</dbReference>
<organism evidence="7 8">
    <name type="scientific">Lipingzhangella halophila</name>
    <dbReference type="NCBI Taxonomy" id="1783352"/>
    <lineage>
        <taxon>Bacteria</taxon>
        <taxon>Bacillati</taxon>
        <taxon>Actinomycetota</taxon>
        <taxon>Actinomycetes</taxon>
        <taxon>Streptosporangiales</taxon>
        <taxon>Nocardiopsidaceae</taxon>
        <taxon>Lipingzhangella</taxon>
    </lineage>
</organism>
<dbReference type="Pfam" id="PF03446">
    <property type="entry name" value="NAD_binding_2"/>
    <property type="match status" value="1"/>
</dbReference>
<dbReference type="GO" id="GO:0008679">
    <property type="term" value="F:2-hydroxy-3-oxopropionate reductase activity"/>
    <property type="evidence" value="ECO:0007669"/>
    <property type="project" value="UniProtKB-EC"/>
</dbReference>
<dbReference type="InterPro" id="IPR006115">
    <property type="entry name" value="6PGDH_NADP-bd"/>
</dbReference>
<evidence type="ECO:0000313" key="8">
    <source>
        <dbReference type="Proteomes" id="UP000523007"/>
    </source>
</evidence>
<dbReference type="PANTHER" id="PTHR43060:SF15">
    <property type="entry name" value="3-HYDROXYISOBUTYRATE DEHYDROGENASE-LIKE 1, MITOCHONDRIAL-RELATED"/>
    <property type="match status" value="1"/>
</dbReference>
<dbReference type="Pfam" id="PF14833">
    <property type="entry name" value="NAD_binding_11"/>
    <property type="match status" value="1"/>
</dbReference>
<dbReference type="InterPro" id="IPR008927">
    <property type="entry name" value="6-PGluconate_DH-like_C_sf"/>
</dbReference>
<dbReference type="GO" id="GO:0051287">
    <property type="term" value="F:NAD binding"/>
    <property type="evidence" value="ECO:0007669"/>
    <property type="project" value="InterPro"/>
</dbReference>
<dbReference type="RefSeq" id="WP_312885093.1">
    <property type="nucleotide sequence ID" value="NZ_JACHJT010000001.1"/>
</dbReference>
<keyword evidence="2 7" id="KW-0560">Oxidoreductase</keyword>
<comment type="similarity">
    <text evidence="1">Belongs to the HIBADH-related family.</text>
</comment>
<sequence length="307" mass="30849">MSAGEYLPGEARIGFVGLGIMGEPMARNLVAAGYSVTVHNRSREAVDRLVAAGAKPASGPAAAAADADAVIVMLPDAPDVRAVVLGENGVASTLREGGMLIDMSTISAGATRELAETLAQQGVRMLDAPVSGGQKGAVDAALTIMVGGDEADFARAQPIFAALGTRITLIGESGAGQVAKAANQIVVAGTIQAVAEALTLAERSGVDPAQVREALLGGLAGSKILEVHGQRMLDASFDPGFKAKLHHKDLGIALEAGTEAGVALSTTALVRQFLGSLIASGDGDADHSALARVVERLSGDAGERGAS</sequence>
<name>A0A7W7W0D7_9ACTN</name>
<evidence type="ECO:0000256" key="2">
    <source>
        <dbReference type="ARBA" id="ARBA00023002"/>
    </source>
</evidence>
<dbReference type="GO" id="GO:0046487">
    <property type="term" value="P:glyoxylate metabolic process"/>
    <property type="evidence" value="ECO:0007669"/>
    <property type="project" value="InterPro"/>
</dbReference>
<gene>
    <name evidence="7" type="ORF">F4561_000341</name>
</gene>
<feature type="domain" description="3-hydroxyisobutyrate dehydrogenase-like NAD-binding" evidence="6">
    <location>
        <begin position="174"/>
        <end position="293"/>
    </location>
</feature>
<dbReference type="NCBIfam" id="TIGR01505">
    <property type="entry name" value="tartro_sem_red"/>
    <property type="match status" value="1"/>
</dbReference>
<dbReference type="Gene3D" id="1.10.1040.10">
    <property type="entry name" value="N-(1-d-carboxylethyl)-l-norvaline Dehydrogenase, domain 2"/>
    <property type="match status" value="1"/>
</dbReference>
<evidence type="ECO:0000256" key="3">
    <source>
        <dbReference type="ARBA" id="ARBA00023027"/>
    </source>
</evidence>
<dbReference type="InterPro" id="IPR036291">
    <property type="entry name" value="NAD(P)-bd_dom_sf"/>
</dbReference>
<keyword evidence="8" id="KW-1185">Reference proteome</keyword>
<dbReference type="EC" id="1.1.1.60" evidence="7"/>
<dbReference type="GO" id="GO:0016054">
    <property type="term" value="P:organic acid catabolic process"/>
    <property type="evidence" value="ECO:0007669"/>
    <property type="project" value="UniProtKB-ARBA"/>
</dbReference>
<accession>A0A7W7W0D7</accession>
<evidence type="ECO:0000313" key="7">
    <source>
        <dbReference type="EMBL" id="MBB4929521.1"/>
    </source>
</evidence>
<dbReference type="SUPFAM" id="SSF48179">
    <property type="entry name" value="6-phosphogluconate dehydrogenase C-terminal domain-like"/>
    <property type="match status" value="1"/>
</dbReference>